<dbReference type="NCBIfam" id="TIGR00797">
    <property type="entry name" value="matE"/>
    <property type="match status" value="1"/>
</dbReference>
<dbReference type="GO" id="GO:0042910">
    <property type="term" value="F:xenobiotic transmembrane transporter activity"/>
    <property type="evidence" value="ECO:0007669"/>
    <property type="project" value="InterPro"/>
</dbReference>
<feature type="transmembrane region" description="Helical" evidence="10">
    <location>
        <begin position="137"/>
        <end position="155"/>
    </location>
</feature>
<dbReference type="InterPro" id="IPR002528">
    <property type="entry name" value="MATE_fam"/>
</dbReference>
<dbReference type="PIRSF" id="PIRSF006603">
    <property type="entry name" value="DinF"/>
    <property type="match status" value="1"/>
</dbReference>
<feature type="transmembrane region" description="Helical" evidence="10">
    <location>
        <begin position="167"/>
        <end position="186"/>
    </location>
</feature>
<dbReference type="InterPro" id="IPR048279">
    <property type="entry name" value="MdtK-like"/>
</dbReference>
<feature type="transmembrane region" description="Helical" evidence="10">
    <location>
        <begin position="396"/>
        <end position="418"/>
    </location>
</feature>
<dbReference type="CDD" id="cd13131">
    <property type="entry name" value="MATE_NorM_like"/>
    <property type="match status" value="1"/>
</dbReference>
<keyword evidence="2" id="KW-0813">Transport</keyword>
<dbReference type="PANTHER" id="PTHR43298">
    <property type="entry name" value="MULTIDRUG RESISTANCE PROTEIN NORM-RELATED"/>
    <property type="match status" value="1"/>
</dbReference>
<feature type="transmembrane region" description="Helical" evidence="10">
    <location>
        <begin position="61"/>
        <end position="81"/>
    </location>
</feature>
<feature type="transmembrane region" description="Helical" evidence="10">
    <location>
        <begin position="424"/>
        <end position="442"/>
    </location>
</feature>
<keyword evidence="7" id="KW-0406">Ion transport</keyword>
<dbReference type="Pfam" id="PF01554">
    <property type="entry name" value="MatE"/>
    <property type="match status" value="2"/>
</dbReference>
<dbReference type="AlphaFoldDB" id="A0A4Q7VH84"/>
<evidence type="ECO:0000256" key="5">
    <source>
        <dbReference type="ARBA" id="ARBA00022692"/>
    </source>
</evidence>
<evidence type="ECO:0000313" key="12">
    <source>
        <dbReference type="Proteomes" id="UP000293562"/>
    </source>
</evidence>
<keyword evidence="8 10" id="KW-0472">Membrane</keyword>
<evidence type="ECO:0000256" key="1">
    <source>
        <dbReference type="ARBA" id="ARBA00004651"/>
    </source>
</evidence>
<evidence type="ECO:0000256" key="6">
    <source>
        <dbReference type="ARBA" id="ARBA00022989"/>
    </source>
</evidence>
<feature type="transmembrane region" description="Helical" evidence="10">
    <location>
        <begin position="102"/>
        <end position="122"/>
    </location>
</feature>
<protein>
    <recommendedName>
        <fullName evidence="9">Multidrug-efflux transporter</fullName>
    </recommendedName>
</protein>
<keyword evidence="6 10" id="KW-1133">Transmembrane helix</keyword>
<dbReference type="PANTHER" id="PTHR43298:SF2">
    <property type="entry name" value="FMN_FAD EXPORTER YEEO-RELATED"/>
    <property type="match status" value="1"/>
</dbReference>
<dbReference type="RefSeq" id="WP_130305411.1">
    <property type="nucleotide sequence ID" value="NZ_SHKN01000001.1"/>
</dbReference>
<dbReference type="InterPro" id="IPR050222">
    <property type="entry name" value="MATE_MdtK"/>
</dbReference>
<dbReference type="OrthoDB" id="9780160at2"/>
<evidence type="ECO:0000256" key="4">
    <source>
        <dbReference type="ARBA" id="ARBA00022475"/>
    </source>
</evidence>
<evidence type="ECO:0000256" key="7">
    <source>
        <dbReference type="ARBA" id="ARBA00023065"/>
    </source>
</evidence>
<dbReference type="EMBL" id="SHKN01000001">
    <property type="protein sequence ID" value="RZT95442.1"/>
    <property type="molecule type" value="Genomic_DNA"/>
</dbReference>
<feature type="transmembrane region" description="Helical" evidence="10">
    <location>
        <begin position="201"/>
        <end position="220"/>
    </location>
</feature>
<feature type="transmembrane region" description="Helical" evidence="10">
    <location>
        <begin position="20"/>
        <end position="41"/>
    </location>
</feature>
<evidence type="ECO:0000256" key="10">
    <source>
        <dbReference type="SAM" id="Phobius"/>
    </source>
</evidence>
<name>A0A4Q7VH84_9BACT</name>
<feature type="transmembrane region" description="Helical" evidence="10">
    <location>
        <begin position="322"/>
        <end position="344"/>
    </location>
</feature>
<feature type="transmembrane region" description="Helical" evidence="10">
    <location>
        <begin position="356"/>
        <end position="375"/>
    </location>
</feature>
<reference evidence="11 12" key="1">
    <citation type="submission" date="2019-02" db="EMBL/GenBank/DDBJ databases">
        <title>Genomic Encyclopedia of Type Strains, Phase IV (KMG-IV): sequencing the most valuable type-strain genomes for metagenomic binning, comparative biology and taxonomic classification.</title>
        <authorList>
            <person name="Goeker M."/>
        </authorList>
    </citation>
    <scope>NUCLEOTIDE SEQUENCE [LARGE SCALE GENOMIC DNA]</scope>
    <source>
        <strain evidence="11 12">DSM 28825</strain>
    </source>
</reference>
<keyword evidence="4" id="KW-1003">Cell membrane</keyword>
<sequence>MASQAIRSYFQLYQSHYKGLIKLGIPVILAQLGQVTVGVIDNMMIGHVGTLELAAASFANTIFWLVIVLGTGFSYAITPLVGKARGNYEMNQVGAWFKSSMWAVLSMGVLLSLVTYMISLFMDQMGQAANVILPARTYLWIISFSILPMMVFMGYKQFCEGLANTKVAMNIVLIANLVNIICNYILINGKLGLPAMGLNGAGYGTLISRIFMAVSFFYVFRRGKSFKPYGEIIATAQFAINDFFKIWKMGVPIGAQLVMEASAFMLSTIMMGWISVAGLAAHQVVLSISTISFMVYLGIASSTTIRVSSLFGENKIEEMRQAGWAAIHLVVLMVIVIGLVFLFLRNQLPTLFSDDPLVIALAAQFIVVMLIYQLFDGLQIVFGSILRGMSDVNMPTLYTFIAYFIVSLPTGYLCAFTFGLKEVGIWWGLPVGLGTASILFMFRFIKLSKRKLTEEISKTNNLN</sequence>
<dbReference type="GO" id="GO:0006811">
    <property type="term" value="P:monoatomic ion transport"/>
    <property type="evidence" value="ECO:0007669"/>
    <property type="project" value="UniProtKB-KW"/>
</dbReference>
<dbReference type="GO" id="GO:0015297">
    <property type="term" value="F:antiporter activity"/>
    <property type="evidence" value="ECO:0007669"/>
    <property type="project" value="UniProtKB-KW"/>
</dbReference>
<feature type="transmembrane region" description="Helical" evidence="10">
    <location>
        <begin position="280"/>
        <end position="301"/>
    </location>
</feature>
<evidence type="ECO:0000256" key="2">
    <source>
        <dbReference type="ARBA" id="ARBA00022448"/>
    </source>
</evidence>
<dbReference type="GO" id="GO:0005886">
    <property type="term" value="C:plasma membrane"/>
    <property type="evidence" value="ECO:0007669"/>
    <property type="project" value="UniProtKB-SubCell"/>
</dbReference>
<proteinExistence type="predicted"/>
<gene>
    <name evidence="11" type="ORF">EV201_0062</name>
</gene>
<accession>A0A4Q7VH84</accession>
<evidence type="ECO:0000256" key="9">
    <source>
        <dbReference type="ARBA" id="ARBA00031636"/>
    </source>
</evidence>
<dbReference type="Proteomes" id="UP000293562">
    <property type="component" value="Unassembled WGS sequence"/>
</dbReference>
<evidence type="ECO:0000256" key="8">
    <source>
        <dbReference type="ARBA" id="ARBA00023136"/>
    </source>
</evidence>
<organism evidence="11 12">
    <name type="scientific">Ancylomarina subtilis</name>
    <dbReference type="NCBI Taxonomy" id="1639035"/>
    <lineage>
        <taxon>Bacteria</taxon>
        <taxon>Pseudomonadati</taxon>
        <taxon>Bacteroidota</taxon>
        <taxon>Bacteroidia</taxon>
        <taxon>Marinilabiliales</taxon>
        <taxon>Marinifilaceae</taxon>
        <taxon>Ancylomarina</taxon>
    </lineage>
</organism>
<evidence type="ECO:0000313" key="11">
    <source>
        <dbReference type="EMBL" id="RZT95442.1"/>
    </source>
</evidence>
<feature type="transmembrane region" description="Helical" evidence="10">
    <location>
        <begin position="253"/>
        <end position="274"/>
    </location>
</feature>
<comment type="caution">
    <text evidence="11">The sequence shown here is derived from an EMBL/GenBank/DDBJ whole genome shotgun (WGS) entry which is preliminary data.</text>
</comment>
<comment type="subcellular location">
    <subcellularLocation>
        <location evidence="1">Cell membrane</location>
        <topology evidence="1">Multi-pass membrane protein</topology>
    </subcellularLocation>
</comment>
<keyword evidence="5 10" id="KW-0812">Transmembrane</keyword>
<keyword evidence="3" id="KW-0050">Antiport</keyword>
<evidence type="ECO:0000256" key="3">
    <source>
        <dbReference type="ARBA" id="ARBA00022449"/>
    </source>
</evidence>
<keyword evidence="12" id="KW-1185">Reference proteome</keyword>